<proteinExistence type="predicted"/>
<feature type="region of interest" description="Disordered" evidence="1">
    <location>
        <begin position="291"/>
        <end position="320"/>
    </location>
</feature>
<dbReference type="OrthoDB" id="2758239at2759"/>
<dbReference type="KEGG" id="pco:PHACADRAFT_204140"/>
<dbReference type="HOGENOM" id="CLU_869068_0_0_1"/>
<dbReference type="RefSeq" id="XP_007390430.1">
    <property type="nucleotide sequence ID" value="XM_007390368.1"/>
</dbReference>
<dbReference type="SUPFAM" id="SSF56112">
    <property type="entry name" value="Protein kinase-like (PK-like)"/>
    <property type="match status" value="1"/>
</dbReference>
<dbReference type="GO" id="GO:0004672">
    <property type="term" value="F:protein kinase activity"/>
    <property type="evidence" value="ECO:0007669"/>
    <property type="project" value="InterPro"/>
</dbReference>
<reference evidence="3 4" key="1">
    <citation type="journal article" date="2012" name="BMC Genomics">
        <title>Comparative genomics of the white-rot fungi, Phanerochaete carnosa and P. chrysosporium, to elucidate the genetic basis of the distinct wood types they colonize.</title>
        <authorList>
            <person name="Suzuki H."/>
            <person name="MacDonald J."/>
            <person name="Syed K."/>
            <person name="Salamov A."/>
            <person name="Hori C."/>
            <person name="Aerts A."/>
            <person name="Henrissat B."/>
            <person name="Wiebenga A."/>
            <person name="vanKuyk P.A."/>
            <person name="Barry K."/>
            <person name="Lindquist E."/>
            <person name="LaButti K."/>
            <person name="Lapidus A."/>
            <person name="Lucas S."/>
            <person name="Coutinho P."/>
            <person name="Gong Y."/>
            <person name="Samejima M."/>
            <person name="Mahadevan R."/>
            <person name="Abou-Zaid M."/>
            <person name="de Vries R.P."/>
            <person name="Igarashi K."/>
            <person name="Yadav J.S."/>
            <person name="Grigoriev I.V."/>
            <person name="Master E.R."/>
        </authorList>
    </citation>
    <scope>NUCLEOTIDE SEQUENCE [LARGE SCALE GENOMIC DNA]</scope>
    <source>
        <strain evidence="3 4">HHB-10118-sp</strain>
    </source>
</reference>
<evidence type="ECO:0000259" key="2">
    <source>
        <dbReference type="Pfam" id="PF17667"/>
    </source>
</evidence>
<gene>
    <name evidence="3" type="ORF">PHACADRAFT_204140</name>
</gene>
<dbReference type="AlphaFoldDB" id="K5XD92"/>
<evidence type="ECO:0000313" key="4">
    <source>
        <dbReference type="Proteomes" id="UP000008370"/>
    </source>
</evidence>
<name>K5XD92_PHACS</name>
<organism evidence="3 4">
    <name type="scientific">Phanerochaete carnosa (strain HHB-10118-sp)</name>
    <name type="common">White-rot fungus</name>
    <name type="synonym">Peniophora carnosa</name>
    <dbReference type="NCBI Taxonomy" id="650164"/>
    <lineage>
        <taxon>Eukaryota</taxon>
        <taxon>Fungi</taxon>
        <taxon>Dikarya</taxon>
        <taxon>Basidiomycota</taxon>
        <taxon>Agaricomycotina</taxon>
        <taxon>Agaricomycetes</taxon>
        <taxon>Polyporales</taxon>
        <taxon>Phanerochaetaceae</taxon>
        <taxon>Phanerochaete</taxon>
    </lineage>
</organism>
<dbReference type="GeneID" id="18912254"/>
<dbReference type="Pfam" id="PF17667">
    <property type="entry name" value="Pkinase_fungal"/>
    <property type="match status" value="1"/>
</dbReference>
<dbReference type="PANTHER" id="PTHR38248">
    <property type="entry name" value="FUNK1 6"/>
    <property type="match status" value="1"/>
</dbReference>
<dbReference type="InParanoid" id="K5XD92"/>
<dbReference type="InterPro" id="IPR040976">
    <property type="entry name" value="Pkinase_fungal"/>
</dbReference>
<accession>K5XD92</accession>
<dbReference type="Gene3D" id="1.10.510.10">
    <property type="entry name" value="Transferase(Phosphotransferase) domain 1"/>
    <property type="match status" value="1"/>
</dbReference>
<evidence type="ECO:0000313" key="3">
    <source>
        <dbReference type="EMBL" id="EKM60992.1"/>
    </source>
</evidence>
<dbReference type="EMBL" id="JH930468">
    <property type="protein sequence ID" value="EKM60992.1"/>
    <property type="molecule type" value="Genomic_DNA"/>
</dbReference>
<dbReference type="InterPro" id="IPR011009">
    <property type="entry name" value="Kinase-like_dom_sf"/>
</dbReference>
<feature type="domain" description="Fungal-type protein kinase" evidence="2">
    <location>
        <begin position="8"/>
        <end position="100"/>
    </location>
</feature>
<dbReference type="Proteomes" id="UP000008370">
    <property type="component" value="Unassembled WGS sequence"/>
</dbReference>
<sequence length="320" mass="37206">MPRADQKLTAHEQAWERAEILHRDISIGNIIIDIDSLATKRPKGLLCDWDLSKSKDRIGRTTQTVRSGTWAFMSGPSLAYPLKPPEVSDDLESIVNLMYWNALRFHKRDLSDSKYWNADAKEVGYNDRLARFVWKFFLDDEKYQSTQGALWIGGETKFYRYSKPKLPFRLAKKDMFKLLLEDLHQLCYKHYRSLDEDELEKYLPPAQTEEPSPEASPSPEAGPLMERQLIRVTRSPPPSELVSDPLANHAQLKVVLSSFVENRQGWSANDKTPDQFENLPDMIVVPDKQESFMFGKRKTREDDDTQEQPNKIRRTQWSRS</sequence>
<evidence type="ECO:0000256" key="1">
    <source>
        <dbReference type="SAM" id="MobiDB-lite"/>
    </source>
</evidence>
<feature type="compositionally biased region" description="Basic residues" evidence="1">
    <location>
        <begin position="311"/>
        <end position="320"/>
    </location>
</feature>
<dbReference type="PANTHER" id="PTHR38248:SF2">
    <property type="entry name" value="FUNK1 11"/>
    <property type="match status" value="1"/>
</dbReference>
<dbReference type="InterPro" id="IPR008266">
    <property type="entry name" value="Tyr_kinase_AS"/>
</dbReference>
<protein>
    <recommendedName>
        <fullName evidence="2">Fungal-type protein kinase domain-containing protein</fullName>
    </recommendedName>
</protein>
<keyword evidence="4" id="KW-1185">Reference proteome</keyword>
<dbReference type="PROSITE" id="PS00109">
    <property type="entry name" value="PROTEIN_KINASE_TYR"/>
    <property type="match status" value="1"/>
</dbReference>